<sequence length="193" mass="21323">MEEMVRVLTLAFETDDPIEEYVFPDLAQRRRRTPGMLRVLIRHRYLPAAAAIVAEVDGRVAGTVLWIPAGYRNPVWREAISGPRLLWAMGPAATRRGIEVDAAIAKSAPVEPHNYMVYVAAEPQSQRVGVGRAMMDWLIAETDAQGRALCGLCKDGNVGYYQGFDAQPIDRVRIGSKGPEMNFIKRSARVAAG</sequence>
<reference evidence="1 2" key="1">
    <citation type="submission" date="2018-09" db="EMBL/GenBank/DDBJ databases">
        <title>Nocardia yunnanensis sp. nov., an actinomycete isolated from a soil sample.</title>
        <authorList>
            <person name="Zhang J."/>
        </authorList>
    </citation>
    <scope>NUCLEOTIDE SEQUENCE [LARGE SCALE GENOMIC DNA]</scope>
    <source>
        <strain evidence="1 2">CFHS0054</strain>
    </source>
</reference>
<dbReference type="OrthoDB" id="7057833at2"/>
<gene>
    <name evidence="1" type="ORF">D7D52_10560</name>
</gene>
<dbReference type="Proteomes" id="UP000267164">
    <property type="component" value="Chromosome"/>
</dbReference>
<dbReference type="KEGG" id="nyu:D7D52_10560"/>
<dbReference type="EMBL" id="CP032568">
    <property type="protein sequence ID" value="AYF78906.1"/>
    <property type="molecule type" value="Genomic_DNA"/>
</dbReference>
<keyword evidence="2" id="KW-1185">Reference proteome</keyword>
<dbReference type="SUPFAM" id="SSF55729">
    <property type="entry name" value="Acyl-CoA N-acyltransferases (Nat)"/>
    <property type="match status" value="1"/>
</dbReference>
<accession>A0A386ZN78</accession>
<proteinExistence type="predicted"/>
<evidence type="ECO:0000313" key="2">
    <source>
        <dbReference type="Proteomes" id="UP000267164"/>
    </source>
</evidence>
<protein>
    <submittedName>
        <fullName evidence="1">GNAT family N-acetyltransferase</fullName>
    </submittedName>
</protein>
<dbReference type="AlphaFoldDB" id="A0A386ZN78"/>
<evidence type="ECO:0000313" key="1">
    <source>
        <dbReference type="EMBL" id="AYF78906.1"/>
    </source>
</evidence>
<organism evidence="1 2">
    <name type="scientific">Nocardia yunnanensis</name>
    <dbReference type="NCBI Taxonomy" id="2382165"/>
    <lineage>
        <taxon>Bacteria</taxon>
        <taxon>Bacillati</taxon>
        <taxon>Actinomycetota</taxon>
        <taxon>Actinomycetes</taxon>
        <taxon>Mycobacteriales</taxon>
        <taxon>Nocardiaceae</taxon>
        <taxon>Nocardia</taxon>
    </lineage>
</organism>
<dbReference type="InterPro" id="IPR016181">
    <property type="entry name" value="Acyl_CoA_acyltransferase"/>
</dbReference>
<keyword evidence="1" id="KW-0808">Transferase</keyword>
<dbReference type="GO" id="GO:0016740">
    <property type="term" value="F:transferase activity"/>
    <property type="evidence" value="ECO:0007669"/>
    <property type="project" value="UniProtKB-KW"/>
</dbReference>
<name>A0A386ZN78_9NOCA</name>
<dbReference type="Gene3D" id="3.40.630.30">
    <property type="match status" value="1"/>
</dbReference>